<organism evidence="7 8">
    <name type="scientific">Brassica rapa subsp. trilocularis</name>
    <dbReference type="NCBI Taxonomy" id="1813537"/>
    <lineage>
        <taxon>Eukaryota</taxon>
        <taxon>Viridiplantae</taxon>
        <taxon>Streptophyta</taxon>
        <taxon>Embryophyta</taxon>
        <taxon>Tracheophyta</taxon>
        <taxon>Spermatophyta</taxon>
        <taxon>Magnoliopsida</taxon>
        <taxon>eudicotyledons</taxon>
        <taxon>Gunneridae</taxon>
        <taxon>Pentapetalae</taxon>
        <taxon>rosids</taxon>
        <taxon>malvids</taxon>
        <taxon>Brassicales</taxon>
        <taxon>Brassicaceae</taxon>
        <taxon>Brassiceae</taxon>
        <taxon>Brassica</taxon>
    </lineage>
</organism>
<dbReference type="CDD" id="cd06450">
    <property type="entry name" value="DOPA_deC_like"/>
    <property type="match status" value="1"/>
</dbReference>
<dbReference type="Gene3D" id="1.20.1340.10">
    <property type="entry name" value="dopa decarboxylase, N-terminal domain"/>
    <property type="match status" value="1"/>
</dbReference>
<gene>
    <name evidence="7" type="primary">A07p000520.1_BraROA</name>
    <name evidence="7" type="ORF">IGI04_025481</name>
</gene>
<sequence length="497" mass="55285">MYVLKNSENGSSNNALKPMDSEQLREYGHRMVDFIADYYKTIETFPVLSQVQPGYLHNLLPESAPDHPETVEQVLDDVKAKILPGVTHWQSPSFFAYFPINGSIAGFLGEMLSAGLNTMSFSWVASPAATELEIVVVDWVAKLLNLPEQFLSKGNGGGVIQGSACEAILVVMIAARDKVLRSVGKKALEKLVVYSSDQTHSSLQKACQLAGIHLENCRVLKTDSSTNYALRPESLQEAVSKDLEAGLIPFFLCGTVGTTSSTAVDPLAALGKIAKSNEMWFHIDAAYAGSACICPEYRQYIDGVETADSFDMNAHKWLLTNFECSLLWVKDQSALTEALSTNPEYLKNKASQANLVVDYKDWQIPLGRRFRALKLWMVLRLYGAENLKSYIRNHIKLAKIFEQLVSKDPNFEVVTPRIFSLVCFRIAAVDNDEKKCNNLNRSLLDAVNSSGKLLFSHTILSEKFVLRFAIGAPLTEEKHVKEAWKVIQEEASFLLSK</sequence>
<dbReference type="PRINTS" id="PR00800">
    <property type="entry name" value="YHDCRBOXLASE"/>
</dbReference>
<dbReference type="InterPro" id="IPR021115">
    <property type="entry name" value="Pyridoxal-P_BS"/>
</dbReference>
<evidence type="ECO:0000256" key="2">
    <source>
        <dbReference type="ARBA" id="ARBA00009533"/>
    </source>
</evidence>
<keyword evidence="3" id="KW-0210">Decarboxylase</keyword>
<dbReference type="SUPFAM" id="SSF53383">
    <property type="entry name" value="PLP-dependent transferases"/>
    <property type="match status" value="1"/>
</dbReference>
<dbReference type="PANTHER" id="PTHR11999">
    <property type="entry name" value="GROUP II PYRIDOXAL-5-PHOSPHATE DECARBOXYLASE"/>
    <property type="match status" value="1"/>
</dbReference>
<evidence type="ECO:0000313" key="7">
    <source>
        <dbReference type="EMBL" id="KAG5377639.1"/>
    </source>
</evidence>
<comment type="similarity">
    <text evidence="2 6">Belongs to the group II decarboxylase family.</text>
</comment>
<keyword evidence="4 6" id="KW-0663">Pyridoxal phosphate</keyword>
<name>A0ABQ7KWC6_BRACM</name>
<evidence type="ECO:0000256" key="6">
    <source>
        <dbReference type="RuleBase" id="RU000382"/>
    </source>
</evidence>
<comment type="caution">
    <text evidence="7">The sequence shown here is derived from an EMBL/GenBank/DDBJ whole genome shotgun (WGS) entry which is preliminary data.</text>
</comment>
<evidence type="ECO:0000256" key="3">
    <source>
        <dbReference type="ARBA" id="ARBA00022793"/>
    </source>
</evidence>
<dbReference type="InterPro" id="IPR010977">
    <property type="entry name" value="Aromatic_deC"/>
</dbReference>
<evidence type="ECO:0000256" key="1">
    <source>
        <dbReference type="ARBA" id="ARBA00001933"/>
    </source>
</evidence>
<reference evidence="7 8" key="1">
    <citation type="submission" date="2021-03" db="EMBL/GenBank/DDBJ databases">
        <authorList>
            <person name="King G.J."/>
            <person name="Bancroft I."/>
            <person name="Baten A."/>
            <person name="Bloomfield J."/>
            <person name="Borpatragohain P."/>
            <person name="He Z."/>
            <person name="Irish N."/>
            <person name="Irwin J."/>
            <person name="Liu K."/>
            <person name="Mauleon R.P."/>
            <person name="Moore J."/>
            <person name="Morris R."/>
            <person name="Ostergaard L."/>
            <person name="Wang B."/>
            <person name="Wells R."/>
        </authorList>
    </citation>
    <scope>NUCLEOTIDE SEQUENCE [LARGE SCALE GENOMIC DNA]</scope>
    <source>
        <strain evidence="7">R-o-18</strain>
        <tissue evidence="7">Leaf</tissue>
    </source>
</reference>
<evidence type="ECO:0000256" key="5">
    <source>
        <dbReference type="ARBA" id="ARBA00023239"/>
    </source>
</evidence>
<dbReference type="PROSITE" id="PS00392">
    <property type="entry name" value="DDC_GAD_HDC_YDC"/>
    <property type="match status" value="1"/>
</dbReference>
<dbReference type="Gene3D" id="3.90.1150.10">
    <property type="entry name" value="Aspartate Aminotransferase, domain 1"/>
    <property type="match status" value="1"/>
</dbReference>
<dbReference type="Gene3D" id="3.40.640.10">
    <property type="entry name" value="Type I PLP-dependent aspartate aminotransferase-like (Major domain)"/>
    <property type="match status" value="1"/>
</dbReference>
<keyword evidence="8" id="KW-1185">Reference proteome</keyword>
<dbReference type="InterPro" id="IPR015424">
    <property type="entry name" value="PyrdxlP-dep_Trfase"/>
</dbReference>
<comment type="cofactor">
    <cofactor evidence="1 6">
        <name>pyridoxal 5'-phosphate</name>
        <dbReference type="ChEBI" id="CHEBI:597326"/>
    </cofactor>
</comment>
<dbReference type="InterPro" id="IPR002129">
    <property type="entry name" value="PyrdxlP-dep_de-COase"/>
</dbReference>
<dbReference type="InterPro" id="IPR015422">
    <property type="entry name" value="PyrdxlP-dep_Trfase_small"/>
</dbReference>
<dbReference type="PANTHER" id="PTHR11999:SF161">
    <property type="entry name" value="TYROSINE DECARBOXYLASE"/>
    <property type="match status" value="1"/>
</dbReference>
<protein>
    <recommendedName>
        <fullName evidence="9">Tyrosine decarboxylase</fullName>
    </recommendedName>
</protein>
<evidence type="ECO:0000256" key="4">
    <source>
        <dbReference type="ARBA" id="ARBA00022898"/>
    </source>
</evidence>
<accession>A0ABQ7KWC6</accession>
<dbReference type="InterPro" id="IPR015421">
    <property type="entry name" value="PyrdxlP-dep_Trfase_major"/>
</dbReference>
<dbReference type="EMBL" id="JADBGQ010000009">
    <property type="protein sequence ID" value="KAG5377639.1"/>
    <property type="molecule type" value="Genomic_DNA"/>
</dbReference>
<evidence type="ECO:0000313" key="8">
    <source>
        <dbReference type="Proteomes" id="UP000823674"/>
    </source>
</evidence>
<evidence type="ECO:0008006" key="9">
    <source>
        <dbReference type="Google" id="ProtNLM"/>
    </source>
</evidence>
<proteinExistence type="inferred from homology"/>
<dbReference type="Proteomes" id="UP000823674">
    <property type="component" value="Chromosome A07"/>
</dbReference>
<keyword evidence="5 6" id="KW-0456">Lyase</keyword>
<dbReference type="Pfam" id="PF00282">
    <property type="entry name" value="Pyridoxal_deC"/>
    <property type="match status" value="1"/>
</dbReference>